<dbReference type="PANTHER" id="PTHR14363">
    <property type="entry name" value="HEPARANASE-RELATED"/>
    <property type="match status" value="1"/>
</dbReference>
<organism evidence="1 2">
    <name type="scientific">Flavobacterium agricola</name>
    <dbReference type="NCBI Taxonomy" id="2870839"/>
    <lineage>
        <taxon>Bacteria</taxon>
        <taxon>Pseudomonadati</taxon>
        <taxon>Bacteroidota</taxon>
        <taxon>Flavobacteriia</taxon>
        <taxon>Flavobacteriales</taxon>
        <taxon>Flavobacteriaceae</taxon>
        <taxon>Flavobacterium</taxon>
    </lineage>
</organism>
<sequence>MYNTLAAGIYSLLDQSTYLPKPNYWAALLWSKLMGTEVYEAGKGEPGVYLFAHNTKNTNNSLTLLVINTNEKEIELNLSENAKQFTLTSDKLEGTEVFLNGNKLAITEADELPEIIGKDVKKGIVKIPAYSLSFFTLPK</sequence>
<dbReference type="PANTHER" id="PTHR14363:SF17">
    <property type="entry name" value="HEPARANASE-LIKE PROTEIN 3"/>
    <property type="match status" value="1"/>
</dbReference>
<dbReference type="RefSeq" id="WP_264434508.1">
    <property type="nucleotide sequence ID" value="NZ_CP081495.1"/>
</dbReference>
<accession>A0ABY6M0E7</accession>
<dbReference type="Proteomes" id="UP001163328">
    <property type="component" value="Chromosome"/>
</dbReference>
<proteinExistence type="predicted"/>
<evidence type="ECO:0000313" key="2">
    <source>
        <dbReference type="Proteomes" id="UP001163328"/>
    </source>
</evidence>
<dbReference type="EMBL" id="CP081495">
    <property type="protein sequence ID" value="UYW02028.1"/>
    <property type="molecule type" value="Genomic_DNA"/>
</dbReference>
<reference evidence="1" key="1">
    <citation type="submission" date="2021-08" db="EMBL/GenBank/DDBJ databases">
        <title>Flavobacterium sp. strain CC-SYL302.</title>
        <authorList>
            <person name="Lin S.-Y."/>
            <person name="Lee T.-H."/>
            <person name="Young C.-C."/>
        </authorList>
    </citation>
    <scope>NUCLEOTIDE SEQUENCE</scope>
    <source>
        <strain evidence="1">CC-SYL302</strain>
    </source>
</reference>
<evidence type="ECO:0008006" key="3">
    <source>
        <dbReference type="Google" id="ProtNLM"/>
    </source>
</evidence>
<protein>
    <recommendedName>
        <fullName evidence="3">Alpha-L-arabinofuranosidase</fullName>
    </recommendedName>
</protein>
<evidence type="ECO:0000313" key="1">
    <source>
        <dbReference type="EMBL" id="UYW02028.1"/>
    </source>
</evidence>
<keyword evidence="2" id="KW-1185">Reference proteome</keyword>
<name>A0ABY6M0E7_9FLAO</name>
<gene>
    <name evidence="1" type="ORF">K5I29_03720</name>
</gene>